<feature type="region of interest" description="Disordered" evidence="1">
    <location>
        <begin position="1"/>
        <end position="26"/>
    </location>
</feature>
<evidence type="ECO:0000313" key="3">
    <source>
        <dbReference type="Proteomes" id="UP001221142"/>
    </source>
</evidence>
<dbReference type="EMBL" id="JARKIF010000009">
    <property type="protein sequence ID" value="KAJ7630454.1"/>
    <property type="molecule type" value="Genomic_DNA"/>
</dbReference>
<keyword evidence="3" id="KW-1185">Reference proteome</keyword>
<name>A0AAD7BTG2_9AGAR</name>
<evidence type="ECO:0000256" key="1">
    <source>
        <dbReference type="SAM" id="MobiDB-lite"/>
    </source>
</evidence>
<reference evidence="2" key="1">
    <citation type="submission" date="2023-03" db="EMBL/GenBank/DDBJ databases">
        <title>Massive genome expansion in bonnet fungi (Mycena s.s.) driven by repeated elements and novel gene families across ecological guilds.</title>
        <authorList>
            <consortium name="Lawrence Berkeley National Laboratory"/>
            <person name="Harder C.B."/>
            <person name="Miyauchi S."/>
            <person name="Viragh M."/>
            <person name="Kuo A."/>
            <person name="Thoen E."/>
            <person name="Andreopoulos B."/>
            <person name="Lu D."/>
            <person name="Skrede I."/>
            <person name="Drula E."/>
            <person name="Henrissat B."/>
            <person name="Morin E."/>
            <person name="Kohler A."/>
            <person name="Barry K."/>
            <person name="LaButti K."/>
            <person name="Morin E."/>
            <person name="Salamov A."/>
            <person name="Lipzen A."/>
            <person name="Mereny Z."/>
            <person name="Hegedus B."/>
            <person name="Baldrian P."/>
            <person name="Stursova M."/>
            <person name="Weitz H."/>
            <person name="Taylor A."/>
            <person name="Grigoriev I.V."/>
            <person name="Nagy L.G."/>
            <person name="Martin F."/>
            <person name="Kauserud H."/>
        </authorList>
    </citation>
    <scope>NUCLEOTIDE SEQUENCE</scope>
    <source>
        <strain evidence="2">9284</strain>
    </source>
</reference>
<proteinExistence type="predicted"/>
<comment type="caution">
    <text evidence="2">The sequence shown here is derived from an EMBL/GenBank/DDBJ whole genome shotgun (WGS) entry which is preliminary data.</text>
</comment>
<accession>A0AAD7BTG2</accession>
<organism evidence="2 3">
    <name type="scientific">Roridomyces roridus</name>
    <dbReference type="NCBI Taxonomy" id="1738132"/>
    <lineage>
        <taxon>Eukaryota</taxon>
        <taxon>Fungi</taxon>
        <taxon>Dikarya</taxon>
        <taxon>Basidiomycota</taxon>
        <taxon>Agaricomycotina</taxon>
        <taxon>Agaricomycetes</taxon>
        <taxon>Agaricomycetidae</taxon>
        <taxon>Agaricales</taxon>
        <taxon>Marasmiineae</taxon>
        <taxon>Mycenaceae</taxon>
        <taxon>Roridomyces</taxon>
    </lineage>
</organism>
<protein>
    <submittedName>
        <fullName evidence="2">Uncharacterized protein</fullName>
    </submittedName>
</protein>
<dbReference type="AlphaFoldDB" id="A0AAD7BTG2"/>
<dbReference type="Proteomes" id="UP001221142">
    <property type="component" value="Unassembled WGS sequence"/>
</dbReference>
<sequence>MSSSNSLNPNRALKRPKSRKAPDNTNKIARIQLEVVLRQDGSDAGILLQHNQSTSHGAEDSPPKVLSNPVALLRSLQNFTRRQPFIVAMYQPLCAESAATYMEGLRSIHDPNERFPSPEGSDELAVTTETLCIHLGFNSLADLRNPAGILTPLMTAWSDCTGPYTRFSAMRGAILSVDALGEPNPILYLEAILQACQRNNTRALVSILFGMPLAEPYMCTEAAAIQGLDQSVDRFFKKMADVLEKFNTQGVLDAFVIAPCSGVDYLSKHFTRKPLDISRNMDILTGFAVTEEQARLVIQKMFHPQQEMILPCLKNIQIVMFAGSSTETPSTQILYPFSSFRLLLQEVHRNRIDLWQLENNSLAVAPWALTALLDLVGELEVRYLRTAGFFMGLLHSPDGLHESSWPSPPASLDLDLKTLESIHQFLLNPYADFACVDQLVIIQLMRAVGLVDIFWRHPDKKLSVRIINDSVRVALQECASVIPKYATLHDAGNDDATVGTDKEVHTFLRQMASPLQRHTVTTAGHRKEIHLAQDVRKNLVKRAKSSEPGCSLPIWEVGVFGSLVPPHVSFEQDFLPLQIDLLSPPDTRPSTIDLPAAENLHLVCRKSGFELSLDLTSWIHDLYDRITDDNGMPVLGLIDQEKQRYEALFQMPWNGTRGTLNLGAPLQNADDIYVSLERPKLRRKPLGLYV</sequence>
<gene>
    <name evidence="2" type="ORF">FB45DRAFT_1027676</name>
</gene>
<evidence type="ECO:0000313" key="2">
    <source>
        <dbReference type="EMBL" id="KAJ7630454.1"/>
    </source>
</evidence>